<sequence length="66" mass="7350">MEIIREIINDPQISIVELSQKIGLGTTAIENNIAKFKEKGFLKRVGPAKGGHWEVDPELADTFNKT</sequence>
<dbReference type="PATRIC" id="fig|1434113.4.peg.1799"/>
<dbReference type="InterPro" id="IPR036390">
    <property type="entry name" value="WH_DNA-bd_sf"/>
</dbReference>
<name>A0A0E3RY20_METMZ</name>
<dbReference type="HOGENOM" id="CLU_202276_0_0_2"/>
<reference evidence="1 2" key="1">
    <citation type="submission" date="2014-07" db="EMBL/GenBank/DDBJ databases">
        <title>Methanogenic archaea and the global carbon cycle.</title>
        <authorList>
            <person name="Henriksen J.R."/>
            <person name="Luke J."/>
            <person name="Reinhart S."/>
            <person name="Benedict M.N."/>
            <person name="Youngblut N.D."/>
            <person name="Metcalf M.E."/>
            <person name="Whitaker R.J."/>
            <person name="Metcalf W.W."/>
        </authorList>
    </citation>
    <scope>NUCLEOTIDE SEQUENCE [LARGE SCALE GENOMIC DNA]</scope>
    <source>
        <strain evidence="1 2">C16</strain>
    </source>
</reference>
<evidence type="ECO:0000313" key="1">
    <source>
        <dbReference type="EMBL" id="AKB71322.1"/>
    </source>
</evidence>
<dbReference type="GO" id="GO:0043565">
    <property type="term" value="F:sequence-specific DNA binding"/>
    <property type="evidence" value="ECO:0007669"/>
    <property type="project" value="InterPro"/>
</dbReference>
<dbReference type="KEGG" id="mmac:MSMAC_1432"/>
<accession>A0A0E3RY20</accession>
<dbReference type="PRINTS" id="PR00033">
    <property type="entry name" value="HTHASNC"/>
</dbReference>
<dbReference type="InterPro" id="IPR036388">
    <property type="entry name" value="WH-like_DNA-bd_sf"/>
</dbReference>
<proteinExistence type="predicted"/>
<dbReference type="GeneID" id="24881350"/>
<dbReference type="Proteomes" id="UP000033071">
    <property type="component" value="Chromosome"/>
</dbReference>
<organism evidence="1 2">
    <name type="scientific">Methanosarcina mazei C16</name>
    <dbReference type="NCBI Taxonomy" id="1434113"/>
    <lineage>
        <taxon>Archaea</taxon>
        <taxon>Methanobacteriati</taxon>
        <taxon>Methanobacteriota</taxon>
        <taxon>Stenosarchaea group</taxon>
        <taxon>Methanomicrobia</taxon>
        <taxon>Methanosarcinales</taxon>
        <taxon>Methanosarcinaceae</taxon>
        <taxon>Methanosarcina</taxon>
    </lineage>
</organism>
<dbReference type="AlphaFoldDB" id="A0A0E3RY20"/>
<protein>
    <submittedName>
        <fullName evidence="1">Uncharacterized protein</fullName>
    </submittedName>
</protein>
<dbReference type="Gene3D" id="1.10.10.10">
    <property type="entry name" value="Winged helix-like DNA-binding domain superfamily/Winged helix DNA-binding domain"/>
    <property type="match status" value="1"/>
</dbReference>
<dbReference type="InterPro" id="IPR000485">
    <property type="entry name" value="AsnC-type_HTH_dom"/>
</dbReference>
<dbReference type="Pfam" id="PF13412">
    <property type="entry name" value="HTH_24"/>
    <property type="match status" value="1"/>
</dbReference>
<dbReference type="RefSeq" id="WP_052727611.1">
    <property type="nucleotide sequence ID" value="NZ_CP009514.1"/>
</dbReference>
<dbReference type="SUPFAM" id="SSF46785">
    <property type="entry name" value="Winged helix' DNA-binding domain"/>
    <property type="match status" value="1"/>
</dbReference>
<gene>
    <name evidence="1" type="ORF">MSMAC_1432</name>
</gene>
<evidence type="ECO:0000313" key="2">
    <source>
        <dbReference type="Proteomes" id="UP000033071"/>
    </source>
</evidence>
<dbReference type="EMBL" id="CP009514">
    <property type="protein sequence ID" value="AKB71322.1"/>
    <property type="molecule type" value="Genomic_DNA"/>
</dbReference>